<dbReference type="InterPro" id="IPR015813">
    <property type="entry name" value="Pyrv/PenolPyrv_kinase-like_dom"/>
</dbReference>
<dbReference type="RefSeq" id="WP_101820545.1">
    <property type="nucleotide sequence ID" value="NZ_PKJC01000009.1"/>
</dbReference>
<evidence type="ECO:0000256" key="3">
    <source>
        <dbReference type="ARBA" id="ARBA00022723"/>
    </source>
</evidence>
<dbReference type="CDD" id="cd00377">
    <property type="entry name" value="ICL_PEPM"/>
    <property type="match status" value="1"/>
</dbReference>
<keyword evidence="5 6" id="KW-0456">Lyase</keyword>
<evidence type="ECO:0000313" key="7">
    <source>
        <dbReference type="EMBL" id="PKZ64956.1"/>
    </source>
</evidence>
<dbReference type="PANTHER" id="PTHR42905">
    <property type="entry name" value="PHOSPHOENOLPYRUVATE CARBOXYLASE"/>
    <property type="match status" value="1"/>
</dbReference>
<comment type="similarity">
    <text evidence="2 6">Belongs to the isocitrate lyase/PEP mutase superfamily. Methylisocitrate lyase family.</text>
</comment>
<proteinExistence type="inferred from homology"/>
<dbReference type="PROSITE" id="PS00161">
    <property type="entry name" value="ISOCITRATE_LYASE"/>
    <property type="match status" value="1"/>
</dbReference>
<comment type="function">
    <text evidence="6">Catalyzes the thermodynamically favored C-C bond cleavage of (2R,3S)-2-methylisocitrate to yield pyruvate and succinate.</text>
</comment>
<evidence type="ECO:0000256" key="4">
    <source>
        <dbReference type="ARBA" id="ARBA00022842"/>
    </source>
</evidence>
<evidence type="ECO:0000313" key="8">
    <source>
        <dbReference type="Proteomes" id="UP000234662"/>
    </source>
</evidence>
<dbReference type="UniPathway" id="UPA00946"/>
<keyword evidence="3" id="KW-0479">Metal-binding</keyword>
<dbReference type="Proteomes" id="UP000234662">
    <property type="component" value="Unassembled WGS sequence"/>
</dbReference>
<comment type="cofactor">
    <cofactor evidence="1">
        <name>Mg(2+)</name>
        <dbReference type="ChEBI" id="CHEBI:18420"/>
    </cofactor>
</comment>
<dbReference type="GO" id="GO:0019629">
    <property type="term" value="P:propionate catabolic process, 2-methylcitrate cycle"/>
    <property type="evidence" value="ECO:0007669"/>
    <property type="project" value="InterPro"/>
</dbReference>
<dbReference type="PANTHER" id="PTHR42905:SF5">
    <property type="entry name" value="CARBOXYVINYL-CARBOXYPHOSPHONATE PHOSPHORYLMUTASE, CHLOROPLASTIC"/>
    <property type="match status" value="1"/>
</dbReference>
<dbReference type="GO" id="GO:0046872">
    <property type="term" value="F:metal ion binding"/>
    <property type="evidence" value="ECO:0007669"/>
    <property type="project" value="UniProtKB-KW"/>
</dbReference>
<evidence type="ECO:0000256" key="2">
    <source>
        <dbReference type="ARBA" id="ARBA00009282"/>
    </source>
</evidence>
<protein>
    <recommendedName>
        <fullName evidence="6">Methylisocitrate lyase</fullName>
        <ecNumber evidence="6">4.1.3.30</ecNumber>
    </recommendedName>
</protein>
<keyword evidence="4" id="KW-0460">Magnesium</keyword>
<dbReference type="InterPro" id="IPR039556">
    <property type="entry name" value="ICL/PEPM"/>
</dbReference>
<dbReference type="NCBIfam" id="TIGR02317">
    <property type="entry name" value="prpB"/>
    <property type="match status" value="1"/>
</dbReference>
<dbReference type="SUPFAM" id="SSF51621">
    <property type="entry name" value="Phosphoenolpyruvate/pyruvate domain"/>
    <property type="match status" value="1"/>
</dbReference>
<comment type="pathway">
    <text evidence="6">Organic acid metabolism; propanoate degradation.</text>
</comment>
<evidence type="ECO:0000256" key="1">
    <source>
        <dbReference type="ARBA" id="ARBA00001946"/>
    </source>
</evidence>
<reference evidence="7 8" key="1">
    <citation type="submission" date="2017-12" db="EMBL/GenBank/DDBJ databases">
        <title>Phylogenetic diversity of female urinary microbiome.</title>
        <authorList>
            <person name="Thomas-White K."/>
            <person name="Wolfe A.J."/>
        </authorList>
    </citation>
    <scope>NUCLEOTIDE SEQUENCE [LARGE SCALE GENOMIC DNA]</scope>
    <source>
        <strain evidence="7 8">UMB0777</strain>
    </source>
</reference>
<dbReference type="InterPro" id="IPR012695">
    <property type="entry name" value="PrpB"/>
</dbReference>
<dbReference type="InterPro" id="IPR040442">
    <property type="entry name" value="Pyrv_kinase-like_dom_sf"/>
</dbReference>
<comment type="caution">
    <text evidence="7">The sequence shown here is derived from an EMBL/GenBank/DDBJ whole genome shotgun (WGS) entry which is preliminary data.</text>
</comment>
<accession>A0A2I1R756</accession>
<dbReference type="InterPro" id="IPR018523">
    <property type="entry name" value="Isocitrate_lyase_ph_CS"/>
</dbReference>
<comment type="catalytic activity">
    <reaction evidence="6">
        <text>(2S,3R)-3-hydroxybutane-1,2,3-tricarboxylate = pyruvate + succinate</text>
        <dbReference type="Rhea" id="RHEA:16809"/>
        <dbReference type="ChEBI" id="CHEBI:15361"/>
        <dbReference type="ChEBI" id="CHEBI:30031"/>
        <dbReference type="ChEBI" id="CHEBI:57429"/>
        <dbReference type="EC" id="4.1.3.30"/>
    </reaction>
</comment>
<sequence>MTSTTSDSTVSGLLSSSTSASAKRQALRAGLDSGTLQRWPGAFSPLVAKLIADIGFEGVYVSGAVLSADLGLPDIGLTTLSEVAARGGSIARATELPTLVDADTGFGEPMSAARTVATLEDAGLAGCHLEDQVNPKRCGHLDGKDVVPAGDMVKRLGAAVAARRDPGFVICARTDARAIEGLDAAIDRAKAYADAGADLIFTEALRDLGEFEQFRKAVDVPLLANMTEFGKSDLLTAEQLKGVGYNAVIYPVTTLRIAMGVVERGLREILTQGTQSGLLDDMQHRSRLYELLRYSDYNDFDSELFNFTIEGAPQ</sequence>
<dbReference type="Pfam" id="PF13714">
    <property type="entry name" value="PEP_mutase"/>
    <property type="match status" value="1"/>
</dbReference>
<evidence type="ECO:0000256" key="6">
    <source>
        <dbReference type="RuleBase" id="RU361121"/>
    </source>
</evidence>
<name>A0A2I1R756_9ACTN</name>
<evidence type="ECO:0000256" key="5">
    <source>
        <dbReference type="ARBA" id="ARBA00023239"/>
    </source>
</evidence>
<organism evidence="7 8">
    <name type="scientific">Gordonia terrae</name>
    <dbReference type="NCBI Taxonomy" id="2055"/>
    <lineage>
        <taxon>Bacteria</taxon>
        <taxon>Bacillati</taxon>
        <taxon>Actinomycetota</taxon>
        <taxon>Actinomycetes</taxon>
        <taxon>Mycobacteriales</taxon>
        <taxon>Gordoniaceae</taxon>
        <taxon>Gordonia</taxon>
    </lineage>
</organism>
<gene>
    <name evidence="7" type="primary">prpB</name>
    <name evidence="7" type="ORF">CYJ73_13310</name>
</gene>
<dbReference type="AlphaFoldDB" id="A0A2I1R756"/>
<dbReference type="STRING" id="2055.BCM27_18660"/>
<dbReference type="EC" id="4.1.3.30" evidence="6"/>
<dbReference type="Gene3D" id="3.20.20.60">
    <property type="entry name" value="Phosphoenolpyruvate-binding domains"/>
    <property type="match status" value="1"/>
</dbReference>
<dbReference type="GO" id="GO:0046421">
    <property type="term" value="F:methylisocitrate lyase activity"/>
    <property type="evidence" value="ECO:0007669"/>
    <property type="project" value="UniProtKB-EC"/>
</dbReference>
<dbReference type="EMBL" id="PKJC01000009">
    <property type="protein sequence ID" value="PKZ64956.1"/>
    <property type="molecule type" value="Genomic_DNA"/>
</dbReference>